<organism evidence="1 2">
    <name type="scientific">Schleiferilactobacillus perolens DSM 12744</name>
    <dbReference type="NCBI Taxonomy" id="1423792"/>
    <lineage>
        <taxon>Bacteria</taxon>
        <taxon>Bacillati</taxon>
        <taxon>Bacillota</taxon>
        <taxon>Bacilli</taxon>
        <taxon>Lactobacillales</taxon>
        <taxon>Lactobacillaceae</taxon>
        <taxon>Schleiferilactobacillus</taxon>
    </lineage>
</organism>
<dbReference type="AlphaFoldDB" id="A0A0R1MWN5"/>
<proteinExistence type="predicted"/>
<gene>
    <name evidence="1" type="ORF">FD09_GL002861</name>
</gene>
<dbReference type="Proteomes" id="UP000051330">
    <property type="component" value="Unassembled WGS sequence"/>
</dbReference>
<comment type="caution">
    <text evidence="1">The sequence shown here is derived from an EMBL/GenBank/DDBJ whole genome shotgun (WGS) entry which is preliminary data.</text>
</comment>
<dbReference type="STRING" id="1423792.FD09_GL002861"/>
<dbReference type="PATRIC" id="fig|1423792.3.peg.2933"/>
<evidence type="ECO:0000313" key="2">
    <source>
        <dbReference type="Proteomes" id="UP000051330"/>
    </source>
</evidence>
<name>A0A0R1MWN5_9LACO</name>
<sequence length="155" mass="17783">MSVVNEAELRAKRREAMARYRQRNPNLNQYVSLRSSARSFLRNNANYDDTLELILLALQRQFQMGNQMDSQLAGQFQQFWQILQPYQGQQLDNNLIVRLSAQAQKIFDQAFIWRLLRGNLELVGEHLALTLAVDDGALTGQVLTFRLDGGLDAEV</sequence>
<keyword evidence="2" id="KW-1185">Reference proteome</keyword>
<accession>A0A0R1MWN5</accession>
<dbReference type="EMBL" id="AZEC01000007">
    <property type="protein sequence ID" value="KRL12543.1"/>
    <property type="molecule type" value="Genomic_DNA"/>
</dbReference>
<protein>
    <submittedName>
        <fullName evidence="1">Uncharacterized protein</fullName>
    </submittedName>
</protein>
<evidence type="ECO:0000313" key="1">
    <source>
        <dbReference type="EMBL" id="KRL12543.1"/>
    </source>
</evidence>
<reference evidence="1 2" key="1">
    <citation type="journal article" date="2015" name="Genome Announc.">
        <title>Expanding the biotechnology potential of lactobacilli through comparative genomics of 213 strains and associated genera.</title>
        <authorList>
            <person name="Sun Z."/>
            <person name="Harris H.M."/>
            <person name="McCann A."/>
            <person name="Guo C."/>
            <person name="Argimon S."/>
            <person name="Zhang W."/>
            <person name="Yang X."/>
            <person name="Jeffery I.B."/>
            <person name="Cooney J.C."/>
            <person name="Kagawa T.F."/>
            <person name="Liu W."/>
            <person name="Song Y."/>
            <person name="Salvetti E."/>
            <person name="Wrobel A."/>
            <person name="Rasinkangas P."/>
            <person name="Parkhill J."/>
            <person name="Rea M.C."/>
            <person name="O'Sullivan O."/>
            <person name="Ritari J."/>
            <person name="Douillard F.P."/>
            <person name="Paul Ross R."/>
            <person name="Yang R."/>
            <person name="Briner A.E."/>
            <person name="Felis G.E."/>
            <person name="de Vos W.M."/>
            <person name="Barrangou R."/>
            <person name="Klaenhammer T.R."/>
            <person name="Caufield P.W."/>
            <person name="Cui Y."/>
            <person name="Zhang H."/>
            <person name="O'Toole P.W."/>
        </authorList>
    </citation>
    <scope>NUCLEOTIDE SEQUENCE [LARGE SCALE GENOMIC DNA]</scope>
    <source>
        <strain evidence="1 2">DSM 12744</strain>
    </source>
</reference>